<dbReference type="InterPro" id="IPR004089">
    <property type="entry name" value="MCPsignal_dom"/>
</dbReference>
<feature type="compositionally biased region" description="Low complexity" evidence="5">
    <location>
        <begin position="738"/>
        <end position="752"/>
    </location>
</feature>
<evidence type="ECO:0000313" key="10">
    <source>
        <dbReference type="Proteomes" id="UP001596395"/>
    </source>
</evidence>
<accession>A0ABD5VEL3</accession>
<evidence type="ECO:0000256" key="6">
    <source>
        <dbReference type="SAM" id="Phobius"/>
    </source>
</evidence>
<feature type="domain" description="HAMP" evidence="8">
    <location>
        <begin position="349"/>
        <end position="401"/>
    </location>
</feature>
<feature type="region of interest" description="Disordered" evidence="5">
    <location>
        <begin position="729"/>
        <end position="760"/>
    </location>
</feature>
<dbReference type="Gene3D" id="6.10.250.1910">
    <property type="match status" value="1"/>
</dbReference>
<evidence type="ECO:0000256" key="4">
    <source>
        <dbReference type="SAM" id="Coils"/>
    </source>
</evidence>
<keyword evidence="4" id="KW-0175">Coiled coil</keyword>
<dbReference type="SMART" id="SM00283">
    <property type="entry name" value="MA"/>
    <property type="match status" value="1"/>
</dbReference>
<dbReference type="GO" id="GO:0007165">
    <property type="term" value="P:signal transduction"/>
    <property type="evidence" value="ECO:0007669"/>
    <property type="project" value="UniProtKB-KW"/>
</dbReference>
<dbReference type="PANTHER" id="PTHR32089:SF112">
    <property type="entry name" value="LYSOZYME-LIKE PROTEIN-RELATED"/>
    <property type="match status" value="1"/>
</dbReference>
<feature type="domain" description="Methyl-accepting transducer" evidence="7">
    <location>
        <begin position="487"/>
        <end position="726"/>
    </location>
</feature>
<dbReference type="SMART" id="SM00304">
    <property type="entry name" value="HAMP"/>
    <property type="match status" value="2"/>
</dbReference>
<keyword evidence="1 3" id="KW-0807">Transducer</keyword>
<dbReference type="EMBL" id="JBHSXN010000001">
    <property type="protein sequence ID" value="MFC6952497.1"/>
    <property type="molecule type" value="Genomic_DNA"/>
</dbReference>
<keyword evidence="6" id="KW-1133">Transmembrane helix</keyword>
<comment type="similarity">
    <text evidence="2">Belongs to the methyl-accepting chemotaxis (MCP) protein family.</text>
</comment>
<dbReference type="PANTHER" id="PTHR32089">
    <property type="entry name" value="METHYL-ACCEPTING CHEMOTAXIS PROTEIN MCPB"/>
    <property type="match status" value="1"/>
</dbReference>
<comment type="caution">
    <text evidence="9">The sequence shown here is derived from an EMBL/GenBank/DDBJ whole genome shotgun (WGS) entry which is preliminary data.</text>
</comment>
<name>A0ABD5VEL3_9EURY</name>
<evidence type="ECO:0000256" key="1">
    <source>
        <dbReference type="ARBA" id="ARBA00023224"/>
    </source>
</evidence>
<dbReference type="InterPro" id="IPR004090">
    <property type="entry name" value="Chemotax_Me-accpt_rcpt"/>
</dbReference>
<organism evidence="9 10">
    <name type="scientific">Halorubellus litoreus</name>
    <dbReference type="NCBI Taxonomy" id="755308"/>
    <lineage>
        <taxon>Archaea</taxon>
        <taxon>Methanobacteriati</taxon>
        <taxon>Methanobacteriota</taxon>
        <taxon>Stenosarchaea group</taxon>
        <taxon>Halobacteria</taxon>
        <taxon>Halobacteriales</taxon>
        <taxon>Halorubellaceae</taxon>
        <taxon>Halorubellus</taxon>
    </lineage>
</organism>
<keyword evidence="10" id="KW-1185">Reference proteome</keyword>
<evidence type="ECO:0000259" key="7">
    <source>
        <dbReference type="PROSITE" id="PS50111"/>
    </source>
</evidence>
<evidence type="ECO:0000313" key="9">
    <source>
        <dbReference type="EMBL" id="MFC6952497.1"/>
    </source>
</evidence>
<dbReference type="Proteomes" id="UP001596395">
    <property type="component" value="Unassembled WGS sequence"/>
</dbReference>
<evidence type="ECO:0000256" key="5">
    <source>
        <dbReference type="SAM" id="MobiDB-lite"/>
    </source>
</evidence>
<dbReference type="Gene3D" id="1.10.287.950">
    <property type="entry name" value="Methyl-accepting chemotaxis protein"/>
    <property type="match status" value="1"/>
</dbReference>
<feature type="coiled-coil region" evidence="4">
    <location>
        <begin position="638"/>
        <end position="672"/>
    </location>
</feature>
<feature type="coiled-coil region" evidence="4">
    <location>
        <begin position="393"/>
        <end position="427"/>
    </location>
</feature>
<dbReference type="PRINTS" id="PR00260">
    <property type="entry name" value="CHEMTRNSDUCR"/>
</dbReference>
<dbReference type="SUPFAM" id="SSF58104">
    <property type="entry name" value="Methyl-accepting chemotaxis protein (MCP) signaling domain"/>
    <property type="match status" value="2"/>
</dbReference>
<sequence length="789" mass="84902">MSDDGATTDDARSDDGGRLLALSRTIVPERIRRSYALKFGMWFVVLTIIVGVAGLGATSFIADGATGDANQDLLGVTSQTANSIENWNDRNHNLVEIVARNVDENATYTHVERELESESLAAMPAYVTGIHYVDLDAERVLASTTDRNEVGERLASVASSTTPNSRQAWAAESNYAFEGTTGVSDVYTHDDTTKVAYYRRVSNATAADGGRALVVVADLEAADIGIGSDASEDGFVQVVDEDGVVAFDERDRRYGKAYYGGASSAVVETAQSSTAGVNRYSASPAVEYALSTDEYLVAHERVDGTNWVVLRHENPASVYGFASSVERLGLVGTISLVFVVGVFATTLSLRTSRSIDRLKRKARRVEDGDLDVDFSTARVDSIGQLYGAFDATQRSLREQIRRAEAARDDAEQLNEHLERKVSAYSEVMQATSDGDLTRRMDPESENEAMSTIAEEFNDMMTDFERAVVELQSFASDVAAASDRVNENVDEVDTASRRVTEAIQKISDGAEEQNARFQDVSAEVDELSSTTEEIASTSSEVADLAERTAETGREGREAAEAAIESVEEIEQGASNAVAEIERLDDEMEKVDELVAVISDLAHQTNMLALNANIEASRGGGGDEGGEGFSVVAGQIKEFAAESKEAAADIEASLEQIREQADAAVDEVKGASARIAENEQSVRDAAAALEDVADYAEQTNDGVQEITESTQYQARSTEEIVPMVDDAARISERTSEESETAAAAAEEQTAALTEVSESMSSLAATAEELDQELGRFEASKFERAMPAADDD</sequence>
<dbReference type="InterPro" id="IPR003660">
    <property type="entry name" value="HAMP_dom"/>
</dbReference>
<feature type="transmembrane region" description="Helical" evidence="6">
    <location>
        <begin position="39"/>
        <end position="62"/>
    </location>
</feature>
<dbReference type="Pfam" id="PF00015">
    <property type="entry name" value="MCPsignal"/>
    <property type="match status" value="1"/>
</dbReference>
<dbReference type="PROSITE" id="PS50885">
    <property type="entry name" value="HAMP"/>
    <property type="match status" value="2"/>
</dbReference>
<dbReference type="AlphaFoldDB" id="A0ABD5VEL3"/>
<dbReference type="RefSeq" id="WP_336349471.1">
    <property type="nucleotide sequence ID" value="NZ_JAZAQL010000001.1"/>
</dbReference>
<keyword evidence="6" id="KW-0812">Transmembrane</keyword>
<evidence type="ECO:0000256" key="3">
    <source>
        <dbReference type="PROSITE-ProRule" id="PRU00284"/>
    </source>
</evidence>
<feature type="coiled-coil region" evidence="4">
    <location>
        <begin position="565"/>
        <end position="592"/>
    </location>
</feature>
<feature type="domain" description="HAMP" evidence="8">
    <location>
        <begin position="415"/>
        <end position="468"/>
    </location>
</feature>
<dbReference type="PROSITE" id="PS50111">
    <property type="entry name" value="CHEMOTAXIS_TRANSDUC_2"/>
    <property type="match status" value="1"/>
</dbReference>
<reference evidence="9 10" key="1">
    <citation type="journal article" date="2019" name="Int. J. Syst. Evol. Microbiol.">
        <title>The Global Catalogue of Microorganisms (GCM) 10K type strain sequencing project: providing services to taxonomists for standard genome sequencing and annotation.</title>
        <authorList>
            <consortium name="The Broad Institute Genomics Platform"/>
            <consortium name="The Broad Institute Genome Sequencing Center for Infectious Disease"/>
            <person name="Wu L."/>
            <person name="Ma J."/>
        </authorList>
    </citation>
    <scope>NUCLEOTIDE SEQUENCE [LARGE SCALE GENOMIC DNA]</scope>
    <source>
        <strain evidence="9 10">GX26</strain>
    </source>
</reference>
<dbReference type="Pfam" id="PF00672">
    <property type="entry name" value="HAMP"/>
    <property type="match status" value="1"/>
</dbReference>
<gene>
    <name evidence="9" type="ORF">ACFQGB_06440</name>
</gene>
<evidence type="ECO:0000256" key="2">
    <source>
        <dbReference type="ARBA" id="ARBA00029447"/>
    </source>
</evidence>
<proteinExistence type="inferred from homology"/>
<protein>
    <submittedName>
        <fullName evidence="9">Methyl-accepting chemotaxis protein</fullName>
    </submittedName>
</protein>
<evidence type="ECO:0000259" key="8">
    <source>
        <dbReference type="PROSITE" id="PS50885"/>
    </source>
</evidence>
<dbReference type="CDD" id="cd06225">
    <property type="entry name" value="HAMP"/>
    <property type="match status" value="1"/>
</dbReference>
<keyword evidence="6" id="KW-0472">Membrane</keyword>